<keyword evidence="3" id="KW-1185">Reference proteome</keyword>
<feature type="transmembrane region" description="Helical" evidence="1">
    <location>
        <begin position="102"/>
        <end position="125"/>
    </location>
</feature>
<evidence type="ECO:0000256" key="1">
    <source>
        <dbReference type="SAM" id="Phobius"/>
    </source>
</evidence>
<keyword evidence="1" id="KW-0472">Membrane</keyword>
<accession>A0ABY9I5K3</accession>
<feature type="transmembrane region" description="Helical" evidence="1">
    <location>
        <begin position="69"/>
        <end position="90"/>
    </location>
</feature>
<dbReference type="RefSeq" id="WP_306088283.1">
    <property type="nucleotide sequence ID" value="NZ_CP120992.1"/>
</dbReference>
<feature type="transmembrane region" description="Helical" evidence="1">
    <location>
        <begin position="246"/>
        <end position="264"/>
    </location>
</feature>
<name>A0ABY9I5K3_9ACTN</name>
<reference evidence="2 3" key="1">
    <citation type="submission" date="2023-03" db="EMBL/GenBank/DDBJ databases">
        <title>Isolation and description of six Streptomyces strains from soil environments, able to metabolize different microbial glucans.</title>
        <authorList>
            <person name="Widen T."/>
            <person name="Larsbrink J."/>
        </authorList>
    </citation>
    <scope>NUCLEOTIDE SEQUENCE [LARGE SCALE GENOMIC DNA]</scope>
    <source>
        <strain evidence="2 3">Mut2</strain>
    </source>
</reference>
<keyword evidence="1" id="KW-1133">Transmembrane helix</keyword>
<feature type="transmembrane region" description="Helical" evidence="1">
    <location>
        <begin position="137"/>
        <end position="159"/>
    </location>
</feature>
<dbReference type="Proteomes" id="UP001229952">
    <property type="component" value="Chromosome"/>
</dbReference>
<dbReference type="EMBL" id="CP120992">
    <property type="protein sequence ID" value="WLQ41487.1"/>
    <property type="molecule type" value="Genomic_DNA"/>
</dbReference>
<proteinExistence type="predicted"/>
<protein>
    <recommendedName>
        <fullName evidence="4">Integral membrane protein</fullName>
    </recommendedName>
</protein>
<keyword evidence="1" id="KW-0812">Transmembrane</keyword>
<evidence type="ECO:0000313" key="3">
    <source>
        <dbReference type="Proteomes" id="UP001229952"/>
    </source>
</evidence>
<feature type="transmembrane region" description="Helical" evidence="1">
    <location>
        <begin position="179"/>
        <end position="203"/>
    </location>
</feature>
<evidence type="ECO:0008006" key="4">
    <source>
        <dbReference type="Google" id="ProtNLM"/>
    </source>
</evidence>
<gene>
    <name evidence="2" type="ORF">P8A22_16735</name>
</gene>
<evidence type="ECO:0000313" key="2">
    <source>
        <dbReference type="EMBL" id="WLQ41487.1"/>
    </source>
</evidence>
<organism evidence="2 3">
    <name type="scientific">Streptomyces laculatispora</name>
    <dbReference type="NCBI Taxonomy" id="887464"/>
    <lineage>
        <taxon>Bacteria</taxon>
        <taxon>Bacillati</taxon>
        <taxon>Actinomycetota</taxon>
        <taxon>Actinomycetes</taxon>
        <taxon>Kitasatosporales</taxon>
        <taxon>Streptomycetaceae</taxon>
        <taxon>Streptomyces</taxon>
    </lineage>
</organism>
<sequence length="273" mass="28027">MTDSLRSPRVLSLYPRRYRASHGAEILEMYRDTTEGASATAGRLEQLDIAAHALRVRTRTASSDRAGRFLVVTAPYALAAAGSIAAAGLTTTVADAVRDASAAGVNLLGAAVYVAVLAAGAMACLGRWSVSRILGALSLVALLAGAQGSAWLIPLLALVTAMPAAVGPGRTDRRLASAYAVITWLPSLYAAVSGDSAFFLGAIQQLGPTMLLIAVRTAAPDVRPRHILAILMAGAPWATAPAGSPIGAAIVVTALLLAWGVGRLSRRRLPATA</sequence>